<evidence type="ECO:0000313" key="1">
    <source>
        <dbReference type="EMBL" id="SEJ18178.1"/>
    </source>
</evidence>
<dbReference type="RefSeq" id="WP_091337688.1">
    <property type="nucleotide sequence ID" value="NZ_FNYC01000005.1"/>
</dbReference>
<dbReference type="Proteomes" id="UP000199420">
    <property type="component" value="Unassembled WGS sequence"/>
</dbReference>
<organism evidence="1 2">
    <name type="scientific">Frateuria terrea</name>
    <dbReference type="NCBI Taxonomy" id="529704"/>
    <lineage>
        <taxon>Bacteria</taxon>
        <taxon>Pseudomonadati</taxon>
        <taxon>Pseudomonadota</taxon>
        <taxon>Gammaproteobacteria</taxon>
        <taxon>Lysobacterales</taxon>
        <taxon>Rhodanobacteraceae</taxon>
        <taxon>Frateuria</taxon>
    </lineage>
</organism>
<keyword evidence="2" id="KW-1185">Reference proteome</keyword>
<proteinExistence type="predicted"/>
<reference evidence="1 2" key="1">
    <citation type="submission" date="2016-10" db="EMBL/GenBank/DDBJ databases">
        <authorList>
            <person name="de Groot N.N."/>
        </authorList>
    </citation>
    <scope>NUCLEOTIDE SEQUENCE [LARGE SCALE GENOMIC DNA]</scope>
    <source>
        <strain evidence="1 2">DSM 26515</strain>
    </source>
</reference>
<dbReference type="AlphaFoldDB" id="A0A1H6WMR0"/>
<sequence>MDWFPAISTSTLLLVVAWLSRNLIATRLTRSVQHEFDEKIGKLRSDLRKSEDEFRSALTARQSEIDALRTGALSNVPQRQALLLQRRLEAIEQLWTSAASLSKTKILAGYLAAFNVEAMTEAVRKQERAAQVLEMISSGFDPKELDHISATKARPFVSAMAWAIYAAMRAVAAHTMIRWQAMKSGMEAKGLMDEEKIKQLIKAALPHYSDYLDTHGGVVFHYTLEALETRLLEELDRMLDGSEADAASVAQAAKIVRQANEVMKASADSAVAA</sequence>
<accession>A0A1H6WMR0</accession>
<gene>
    <name evidence="1" type="ORF">SAMN04487997_2654</name>
</gene>
<evidence type="ECO:0000313" key="2">
    <source>
        <dbReference type="Proteomes" id="UP000199420"/>
    </source>
</evidence>
<protein>
    <submittedName>
        <fullName evidence="1">Uncharacterized protein</fullName>
    </submittedName>
</protein>
<name>A0A1H6WMR0_9GAMM</name>
<dbReference type="EMBL" id="FNYC01000005">
    <property type="protein sequence ID" value="SEJ18178.1"/>
    <property type="molecule type" value="Genomic_DNA"/>
</dbReference>
<dbReference type="OrthoDB" id="7067191at2"/>